<dbReference type="SUPFAM" id="SSF46785">
    <property type="entry name" value="Winged helix' DNA-binding domain"/>
    <property type="match status" value="1"/>
</dbReference>
<dbReference type="SUPFAM" id="SSF53850">
    <property type="entry name" value="Periplasmic binding protein-like II"/>
    <property type="match status" value="1"/>
</dbReference>
<evidence type="ECO:0000313" key="6">
    <source>
        <dbReference type="EMBL" id="SKA04602.1"/>
    </source>
</evidence>
<dbReference type="PRINTS" id="PR00039">
    <property type="entry name" value="HTHLYSR"/>
</dbReference>
<dbReference type="CDD" id="cd05466">
    <property type="entry name" value="PBP2_LTTR_substrate"/>
    <property type="match status" value="1"/>
</dbReference>
<dbReference type="InterPro" id="IPR000847">
    <property type="entry name" value="LysR_HTH_N"/>
</dbReference>
<reference evidence="7" key="1">
    <citation type="submission" date="2017-02" db="EMBL/GenBank/DDBJ databases">
        <authorList>
            <person name="Varghese N."/>
            <person name="Submissions S."/>
        </authorList>
    </citation>
    <scope>NUCLEOTIDE SEQUENCE [LARGE SCALE GENOMIC DNA]</scope>
    <source>
        <strain evidence="7">DSM 19608</strain>
    </source>
</reference>
<name>A0A1T4QLJ7_VIBCI</name>
<dbReference type="Pfam" id="PF00126">
    <property type="entry name" value="HTH_1"/>
    <property type="match status" value="1"/>
</dbReference>
<dbReference type="PANTHER" id="PTHR30126">
    <property type="entry name" value="HTH-TYPE TRANSCRIPTIONAL REGULATOR"/>
    <property type="match status" value="1"/>
</dbReference>
<dbReference type="GO" id="GO:0003700">
    <property type="term" value="F:DNA-binding transcription factor activity"/>
    <property type="evidence" value="ECO:0007669"/>
    <property type="project" value="InterPro"/>
</dbReference>
<evidence type="ECO:0000256" key="1">
    <source>
        <dbReference type="ARBA" id="ARBA00009437"/>
    </source>
</evidence>
<keyword evidence="4" id="KW-0804">Transcription</keyword>
<evidence type="ECO:0000256" key="3">
    <source>
        <dbReference type="ARBA" id="ARBA00023125"/>
    </source>
</evidence>
<dbReference type="PROSITE" id="PS50931">
    <property type="entry name" value="HTH_LYSR"/>
    <property type="match status" value="1"/>
</dbReference>
<dbReference type="Gene3D" id="3.40.190.10">
    <property type="entry name" value="Periplasmic binding protein-like II"/>
    <property type="match status" value="2"/>
</dbReference>
<gene>
    <name evidence="6" type="ORF">SAMN02745782_02191</name>
</gene>
<evidence type="ECO:0000256" key="4">
    <source>
        <dbReference type="ARBA" id="ARBA00023163"/>
    </source>
</evidence>
<organism evidence="6 7">
    <name type="scientific">Vibrio cincinnatiensis DSM 19608</name>
    <dbReference type="NCBI Taxonomy" id="1123491"/>
    <lineage>
        <taxon>Bacteria</taxon>
        <taxon>Pseudomonadati</taxon>
        <taxon>Pseudomonadota</taxon>
        <taxon>Gammaproteobacteria</taxon>
        <taxon>Vibrionales</taxon>
        <taxon>Vibrionaceae</taxon>
        <taxon>Vibrio</taxon>
    </lineage>
</organism>
<dbReference type="GeneID" id="70584497"/>
<proteinExistence type="inferred from homology"/>
<evidence type="ECO:0000313" key="7">
    <source>
        <dbReference type="Proteomes" id="UP000190834"/>
    </source>
</evidence>
<dbReference type="InterPro" id="IPR036390">
    <property type="entry name" value="WH_DNA-bd_sf"/>
</dbReference>
<protein>
    <submittedName>
        <fullName evidence="6">Transcriptional regulator, LysR family</fullName>
    </submittedName>
</protein>
<dbReference type="PANTHER" id="PTHR30126:SF99">
    <property type="entry name" value="TRANSCRIPTIONAL REGULATOR LYSR FAMILY"/>
    <property type="match status" value="1"/>
</dbReference>
<keyword evidence="3" id="KW-0238">DNA-binding</keyword>
<dbReference type="Gene3D" id="1.10.10.10">
    <property type="entry name" value="Winged helix-like DNA-binding domain superfamily/Winged helix DNA-binding domain"/>
    <property type="match status" value="1"/>
</dbReference>
<keyword evidence="7" id="KW-1185">Reference proteome</keyword>
<comment type="similarity">
    <text evidence="1">Belongs to the LysR transcriptional regulatory family.</text>
</comment>
<sequence length="310" mass="35256">MINPIWLKTFKTLVDIGHFTQTAEQLNMTQPGVSQHIAKLEAACHYPLIKRFNKQFELTIHGKKVYQYAQKWLEEEQQLLQELGHDEPFKGKCTLGCSGTLAWLLYSPLLELQMTYPELTIELEATPNERIYEQVHKGAIDIGLVTKPPSTKYFDSQIVGVESLVFVVPSTYDRHLPLTELLPRLGVVRHPDLEHYFHAYLSHSNDPQLAKLDLTSIPSKSYINQVHQVLLPVAKGIGFSVVPKCCVSLFSEQDKLAVLPVTEEIQEPLYLVTKRHAPLAKRYELVVETIQSVLNSCNLLSKNHQEANHV</sequence>
<dbReference type="OrthoDB" id="5289754at2"/>
<dbReference type="STRING" id="1123491.SAMN02745782_02191"/>
<keyword evidence="2" id="KW-0805">Transcription regulation</keyword>
<dbReference type="EMBL" id="FUXB01000010">
    <property type="protein sequence ID" value="SKA04602.1"/>
    <property type="molecule type" value="Genomic_DNA"/>
</dbReference>
<accession>A0A1T4QLJ7</accession>
<dbReference type="Proteomes" id="UP000190834">
    <property type="component" value="Unassembled WGS sequence"/>
</dbReference>
<dbReference type="AlphaFoldDB" id="A0A1T4QLJ7"/>
<feature type="domain" description="HTH lysR-type" evidence="5">
    <location>
        <begin position="2"/>
        <end position="59"/>
    </location>
</feature>
<dbReference type="GO" id="GO:0000976">
    <property type="term" value="F:transcription cis-regulatory region binding"/>
    <property type="evidence" value="ECO:0007669"/>
    <property type="project" value="TreeGrafter"/>
</dbReference>
<dbReference type="RefSeq" id="WP_078926564.1">
    <property type="nucleotide sequence ID" value="NZ_FUXB01000010.1"/>
</dbReference>
<dbReference type="Pfam" id="PF03466">
    <property type="entry name" value="LysR_substrate"/>
    <property type="match status" value="1"/>
</dbReference>
<dbReference type="InterPro" id="IPR036388">
    <property type="entry name" value="WH-like_DNA-bd_sf"/>
</dbReference>
<dbReference type="InterPro" id="IPR005119">
    <property type="entry name" value="LysR_subst-bd"/>
</dbReference>
<evidence type="ECO:0000256" key="2">
    <source>
        <dbReference type="ARBA" id="ARBA00023015"/>
    </source>
</evidence>
<evidence type="ECO:0000259" key="5">
    <source>
        <dbReference type="PROSITE" id="PS50931"/>
    </source>
</evidence>